<name>A0ABV9E385_9ACTN</name>
<accession>A0ABV9E385</accession>
<reference evidence="4" key="1">
    <citation type="journal article" date="2019" name="Int. J. Syst. Evol. Microbiol.">
        <title>The Global Catalogue of Microorganisms (GCM) 10K type strain sequencing project: providing services to taxonomists for standard genome sequencing and annotation.</title>
        <authorList>
            <consortium name="The Broad Institute Genomics Platform"/>
            <consortium name="The Broad Institute Genome Sequencing Center for Infectious Disease"/>
            <person name="Wu L."/>
            <person name="Ma J."/>
        </authorList>
    </citation>
    <scope>NUCLEOTIDE SEQUENCE [LARGE SCALE GENOMIC DNA]</scope>
    <source>
        <strain evidence="4">XZYJ18</strain>
    </source>
</reference>
<evidence type="ECO:0000313" key="4">
    <source>
        <dbReference type="Proteomes" id="UP001595923"/>
    </source>
</evidence>
<feature type="chain" id="PRO_5047185479" evidence="2">
    <location>
        <begin position="28"/>
        <end position="318"/>
    </location>
</feature>
<gene>
    <name evidence="3" type="ORF">ACFO4E_27500</name>
</gene>
<feature type="region of interest" description="Disordered" evidence="1">
    <location>
        <begin position="241"/>
        <end position="284"/>
    </location>
</feature>
<feature type="compositionally biased region" description="Basic residues" evidence="1">
    <location>
        <begin position="242"/>
        <end position="252"/>
    </location>
</feature>
<feature type="region of interest" description="Disordered" evidence="1">
    <location>
        <begin position="131"/>
        <end position="174"/>
    </location>
</feature>
<feature type="compositionally biased region" description="Gly residues" evidence="1">
    <location>
        <begin position="264"/>
        <end position="276"/>
    </location>
</feature>
<evidence type="ECO:0000256" key="1">
    <source>
        <dbReference type="SAM" id="MobiDB-lite"/>
    </source>
</evidence>
<proteinExistence type="predicted"/>
<sequence length="318" mass="32605">MKRNVRSAVLTLVTSGLVVVGSVGCSAQGMLDAVMSADPAQPDASSGAESGTQNMTGELEFIAPGELAIDGQAFFVAADTQITGGIYACPADDGVDPDGNGTVECDLETLEATLQEGTVVIANVAVNDEGNAESITEYDANSDRDPSEPAGSEEPAEGGDEAAEGSGGFTGTATGELEYLAPGEYIVDGTAFYVAEDTQITAGIYACAGGVQDPDTGNVTCDFDEFDATLARERDRHPRLGRDRRRYRRVDHRVRGLIPSSPPGEGGRPRGPGSGPRGPSPRWLAHGAGVAAAIDAMGGAFTMHYTTVAVTAALTGAS</sequence>
<dbReference type="EMBL" id="JBHSFQ010000042">
    <property type="protein sequence ID" value="MFC4565621.1"/>
    <property type="molecule type" value="Genomic_DNA"/>
</dbReference>
<evidence type="ECO:0000256" key="2">
    <source>
        <dbReference type="SAM" id="SignalP"/>
    </source>
</evidence>
<dbReference type="RefSeq" id="WP_378579775.1">
    <property type="nucleotide sequence ID" value="NZ_JBHSFQ010000042.1"/>
</dbReference>
<protein>
    <submittedName>
        <fullName evidence="3">Uncharacterized protein</fullName>
    </submittedName>
</protein>
<keyword evidence="2" id="KW-0732">Signal</keyword>
<feature type="signal peptide" evidence="2">
    <location>
        <begin position="1"/>
        <end position="27"/>
    </location>
</feature>
<keyword evidence="4" id="KW-1185">Reference proteome</keyword>
<organism evidence="3 4">
    <name type="scientific">Nocardiopsis mangrovi</name>
    <dbReference type="NCBI Taxonomy" id="1179818"/>
    <lineage>
        <taxon>Bacteria</taxon>
        <taxon>Bacillati</taxon>
        <taxon>Actinomycetota</taxon>
        <taxon>Actinomycetes</taxon>
        <taxon>Streptosporangiales</taxon>
        <taxon>Nocardiopsidaceae</taxon>
        <taxon>Nocardiopsis</taxon>
    </lineage>
</organism>
<dbReference type="Proteomes" id="UP001595923">
    <property type="component" value="Unassembled WGS sequence"/>
</dbReference>
<feature type="compositionally biased region" description="Acidic residues" evidence="1">
    <location>
        <begin position="154"/>
        <end position="163"/>
    </location>
</feature>
<evidence type="ECO:0000313" key="3">
    <source>
        <dbReference type="EMBL" id="MFC4565621.1"/>
    </source>
</evidence>
<dbReference type="PROSITE" id="PS51257">
    <property type="entry name" value="PROKAR_LIPOPROTEIN"/>
    <property type="match status" value="1"/>
</dbReference>
<comment type="caution">
    <text evidence="3">The sequence shown here is derived from an EMBL/GenBank/DDBJ whole genome shotgun (WGS) entry which is preliminary data.</text>
</comment>